<dbReference type="EMBL" id="CP020370">
    <property type="protein sequence ID" value="AUB81523.1"/>
    <property type="molecule type" value="Genomic_DNA"/>
</dbReference>
<name>A0A2K8U7I9_9GAMM</name>
<evidence type="ECO:0000313" key="2">
    <source>
        <dbReference type="Proteomes" id="UP000232638"/>
    </source>
</evidence>
<organism evidence="1 2">
    <name type="scientific">Candidatus Thiodictyon syntrophicum</name>
    <dbReference type="NCBI Taxonomy" id="1166950"/>
    <lineage>
        <taxon>Bacteria</taxon>
        <taxon>Pseudomonadati</taxon>
        <taxon>Pseudomonadota</taxon>
        <taxon>Gammaproteobacteria</taxon>
        <taxon>Chromatiales</taxon>
        <taxon>Chromatiaceae</taxon>
        <taxon>Thiodictyon</taxon>
    </lineage>
</organism>
<sequence length="82" mass="9456">MTYDDWNIQREGRAWSREEIESRYFERTPEKIELIDGRLFWSDEDRINLLGCLLENLGADAAVRLGDPQVWREAVAALGAAS</sequence>
<dbReference type="KEGG" id="tsy:THSYN_11545"/>
<protein>
    <submittedName>
        <fullName evidence="1">Uncharacterized protein</fullName>
    </submittedName>
</protein>
<evidence type="ECO:0000313" key="1">
    <source>
        <dbReference type="EMBL" id="AUB81523.1"/>
    </source>
</evidence>
<accession>A0A2K8U7I9</accession>
<dbReference type="AlphaFoldDB" id="A0A2K8U7I9"/>
<gene>
    <name evidence="1" type="ORF">THSYN_11545</name>
</gene>
<dbReference type="RefSeq" id="WP_100919291.1">
    <property type="nucleotide sequence ID" value="NZ_CP020370.1"/>
</dbReference>
<reference evidence="1 2" key="1">
    <citation type="submission" date="2017-03" db="EMBL/GenBank/DDBJ databases">
        <title>Complete genome sequence of Candidatus 'Thiodictyon syntrophicum' sp. nov. strain Cad16T, a photolithoautotroph purple sulfur bacterium isolated from an alpine meromictic lake.</title>
        <authorList>
            <person name="Luedin S.M."/>
            <person name="Pothier J.F."/>
            <person name="Danza F."/>
            <person name="Storelli N."/>
            <person name="Wittwer M."/>
            <person name="Tonolla M."/>
        </authorList>
    </citation>
    <scope>NUCLEOTIDE SEQUENCE [LARGE SCALE GENOMIC DNA]</scope>
    <source>
        <strain evidence="1 2">Cad16T</strain>
    </source>
</reference>
<dbReference type="OrthoDB" id="5918037at2"/>
<dbReference type="Proteomes" id="UP000232638">
    <property type="component" value="Chromosome"/>
</dbReference>
<keyword evidence="2" id="KW-1185">Reference proteome</keyword>
<proteinExistence type="predicted"/>